<protein>
    <recommendedName>
        <fullName evidence="2">UPF0251 protein NG821_04855</fullName>
    </recommendedName>
</protein>
<dbReference type="PANTHER" id="PTHR37478">
    <property type="match status" value="1"/>
</dbReference>
<evidence type="ECO:0000256" key="3">
    <source>
        <dbReference type="SAM" id="MobiDB-lite"/>
    </source>
</evidence>
<dbReference type="HAMAP" id="MF_00674">
    <property type="entry name" value="UPF0251"/>
    <property type="match status" value="1"/>
</dbReference>
<evidence type="ECO:0000313" key="5">
    <source>
        <dbReference type="Proteomes" id="UP001204015"/>
    </source>
</evidence>
<accession>A0ABT1BW29</accession>
<comment type="caution">
    <text evidence="4">The sequence shown here is derived from an EMBL/GenBank/DDBJ whole genome shotgun (WGS) entry which is preliminary data.</text>
</comment>
<name>A0ABT1BW29_9BACT</name>
<dbReference type="PANTHER" id="PTHR37478:SF2">
    <property type="entry name" value="UPF0251 PROTEIN TK0562"/>
    <property type="match status" value="1"/>
</dbReference>
<organism evidence="4 5">
    <name type="scientific">Segatella cerevisiae</name>
    <dbReference type="NCBI Taxonomy" id="2053716"/>
    <lineage>
        <taxon>Bacteria</taxon>
        <taxon>Pseudomonadati</taxon>
        <taxon>Bacteroidota</taxon>
        <taxon>Bacteroidia</taxon>
        <taxon>Bacteroidales</taxon>
        <taxon>Prevotellaceae</taxon>
        <taxon>Segatella</taxon>
    </lineage>
</organism>
<keyword evidence="5" id="KW-1185">Reference proteome</keyword>
<proteinExistence type="inferred from homology"/>
<dbReference type="RefSeq" id="WP_252760534.1">
    <property type="nucleotide sequence ID" value="NZ_JAMXLY010000012.1"/>
</dbReference>
<dbReference type="EMBL" id="JAMXLY010000012">
    <property type="protein sequence ID" value="MCO6025174.1"/>
    <property type="molecule type" value="Genomic_DNA"/>
</dbReference>
<dbReference type="InterPro" id="IPR002852">
    <property type="entry name" value="UPF0251"/>
</dbReference>
<feature type="region of interest" description="Disordered" evidence="3">
    <location>
        <begin position="153"/>
        <end position="177"/>
    </location>
</feature>
<comment type="similarity">
    <text evidence="1 2">Belongs to the UPF0251 family.</text>
</comment>
<evidence type="ECO:0000256" key="1">
    <source>
        <dbReference type="ARBA" id="ARBA00009350"/>
    </source>
</evidence>
<feature type="compositionally biased region" description="Basic residues" evidence="3">
    <location>
        <begin position="153"/>
        <end position="169"/>
    </location>
</feature>
<reference evidence="4 5" key="1">
    <citation type="submission" date="2022-06" db="EMBL/GenBank/DDBJ databases">
        <title>A taxonomic note on the genus Prevotella: Description of four novel genera and emended description of the genera Hallella and Xylanibacter.</title>
        <authorList>
            <person name="Hitch T.C.A."/>
        </authorList>
    </citation>
    <scope>NUCLEOTIDE SEQUENCE [LARGE SCALE GENOMIC DNA]</scope>
    <source>
        <strain evidence="4 5">DSM 100619</strain>
    </source>
</reference>
<evidence type="ECO:0000256" key="2">
    <source>
        <dbReference type="HAMAP-Rule" id="MF_00674"/>
    </source>
</evidence>
<dbReference type="Pfam" id="PF02001">
    <property type="entry name" value="DUF134"/>
    <property type="match status" value="1"/>
</dbReference>
<dbReference type="Proteomes" id="UP001204015">
    <property type="component" value="Unassembled WGS sequence"/>
</dbReference>
<sequence length="177" mass="20045">MPRPKTIRKIADKPIISGLKPYGMAGPVKRSDAIFLLFEEYEALRLCDYGRYNQCEAARLMGVSRPTLTRICMSARNKVATAIVEGHQLIIEGGKIEINHEWMRCNHCHCSFTKQQEGDTMCPLCGSKNIEETPEDPHTDNLQAPLQVCCGSNRKKSRCPGRTGRKGKRRYEDCNMQ</sequence>
<evidence type="ECO:0000313" key="4">
    <source>
        <dbReference type="EMBL" id="MCO6025174.1"/>
    </source>
</evidence>
<gene>
    <name evidence="4" type="ORF">NG821_04855</name>
</gene>